<keyword evidence="1" id="KW-1133">Transmembrane helix</keyword>
<proteinExistence type="predicted"/>
<feature type="transmembrane region" description="Helical" evidence="1">
    <location>
        <begin position="62"/>
        <end position="81"/>
    </location>
</feature>
<dbReference type="AlphaFoldDB" id="A0AAV3XLN8"/>
<organism evidence="2 3">
    <name type="scientific">Microseira wollei NIES-4236</name>
    <dbReference type="NCBI Taxonomy" id="2530354"/>
    <lineage>
        <taxon>Bacteria</taxon>
        <taxon>Bacillati</taxon>
        <taxon>Cyanobacteriota</taxon>
        <taxon>Cyanophyceae</taxon>
        <taxon>Oscillatoriophycideae</taxon>
        <taxon>Aerosakkonematales</taxon>
        <taxon>Aerosakkonemataceae</taxon>
        <taxon>Microseira</taxon>
    </lineage>
</organism>
<reference evidence="2" key="1">
    <citation type="submission" date="2019-10" db="EMBL/GenBank/DDBJ databases">
        <title>Draft genome sequece of Microseira wollei NIES-4236.</title>
        <authorList>
            <person name="Yamaguchi H."/>
            <person name="Suzuki S."/>
            <person name="Kawachi M."/>
        </authorList>
    </citation>
    <scope>NUCLEOTIDE SEQUENCE</scope>
    <source>
        <strain evidence="2">NIES-4236</strain>
    </source>
</reference>
<dbReference type="EMBL" id="BLAY01000120">
    <property type="protein sequence ID" value="GET41377.1"/>
    <property type="molecule type" value="Genomic_DNA"/>
</dbReference>
<evidence type="ECO:0000313" key="2">
    <source>
        <dbReference type="EMBL" id="GET41377.1"/>
    </source>
</evidence>
<comment type="caution">
    <text evidence="2">The sequence shown here is derived from an EMBL/GenBank/DDBJ whole genome shotgun (WGS) entry which is preliminary data.</text>
</comment>
<accession>A0AAV3XLN8</accession>
<evidence type="ECO:0000313" key="3">
    <source>
        <dbReference type="Proteomes" id="UP001050975"/>
    </source>
</evidence>
<name>A0AAV3XLN8_9CYAN</name>
<keyword evidence="1" id="KW-0812">Transmembrane</keyword>
<protein>
    <submittedName>
        <fullName evidence="2">Uncharacterized protein</fullName>
    </submittedName>
</protein>
<keyword evidence="3" id="KW-1185">Reference proteome</keyword>
<keyword evidence="1" id="KW-0472">Membrane</keyword>
<evidence type="ECO:0000256" key="1">
    <source>
        <dbReference type="SAM" id="Phobius"/>
    </source>
</evidence>
<sequence>MYLVTIKCIVTRAEILNILLPEIKPSLLQQSSAIQKMGNYHNYGKIGKALVGVLDAADRVVFSWQVFTVLAGLLIAMLVSFGQQFVSADTPARQKVQTTPEAFSEVKPKSNFP</sequence>
<dbReference type="Proteomes" id="UP001050975">
    <property type="component" value="Unassembled WGS sequence"/>
</dbReference>
<gene>
    <name evidence="2" type="ORF">MiSe_61890</name>
</gene>